<evidence type="ECO:0000313" key="6">
    <source>
        <dbReference type="RefSeq" id="XP_065670663.1"/>
    </source>
</evidence>
<dbReference type="PROSITE" id="PS50092">
    <property type="entry name" value="TSP1"/>
    <property type="match status" value="1"/>
</dbReference>
<evidence type="ECO:0000313" key="5">
    <source>
        <dbReference type="Proteomes" id="UP001652625"/>
    </source>
</evidence>
<dbReference type="InterPro" id="IPR036383">
    <property type="entry name" value="TSP1_rpt_sf"/>
</dbReference>
<evidence type="ECO:0000256" key="2">
    <source>
        <dbReference type="ARBA" id="ARBA00022737"/>
    </source>
</evidence>
<dbReference type="Gene3D" id="2.60.120.740">
    <property type="match status" value="1"/>
</dbReference>
<evidence type="ECO:0000256" key="3">
    <source>
        <dbReference type="SAM" id="SignalP"/>
    </source>
</evidence>
<dbReference type="PANTHER" id="PTHR15261:SF4">
    <property type="entry name" value="THROMBOSPONDIN-TYPE LAMININ G DOMAIN AND EAR REPEAT-CONTAINING PROTEIN"/>
    <property type="match status" value="1"/>
</dbReference>
<organism evidence="5 6">
    <name type="scientific">Hydra vulgaris</name>
    <name type="common">Hydra</name>
    <name type="synonym">Hydra attenuata</name>
    <dbReference type="NCBI Taxonomy" id="6087"/>
    <lineage>
        <taxon>Eukaryota</taxon>
        <taxon>Metazoa</taxon>
        <taxon>Cnidaria</taxon>
        <taxon>Hydrozoa</taxon>
        <taxon>Hydroidolina</taxon>
        <taxon>Anthoathecata</taxon>
        <taxon>Aplanulata</taxon>
        <taxon>Hydridae</taxon>
        <taxon>Hydra</taxon>
    </lineage>
</organism>
<reference evidence="6" key="1">
    <citation type="submission" date="2025-08" db="UniProtKB">
        <authorList>
            <consortium name="RefSeq"/>
        </authorList>
    </citation>
    <scope>IDENTIFICATION</scope>
</reference>
<keyword evidence="5" id="KW-1185">Reference proteome</keyword>
<dbReference type="GeneID" id="101236068"/>
<feature type="chain" id="PRO_5047120917" evidence="3">
    <location>
        <begin position="20"/>
        <end position="2230"/>
    </location>
</feature>
<dbReference type="PANTHER" id="PTHR15261">
    <property type="entry name" value="THROMBOSPONDIN-TYPE LAMININ G DOMAIN AND EAR REPEAT-CONTAINING"/>
    <property type="match status" value="1"/>
</dbReference>
<dbReference type="Pfam" id="PF00090">
    <property type="entry name" value="TSP_1"/>
    <property type="match status" value="1"/>
</dbReference>
<name>A0ABM4D8L8_HYDVU</name>
<dbReference type="InterPro" id="IPR000884">
    <property type="entry name" value="TSP1_rpt"/>
</dbReference>
<dbReference type="SMART" id="SM00209">
    <property type="entry name" value="TSP1"/>
    <property type="match status" value="1"/>
</dbReference>
<sequence>MKNLLLLLAVVIQTKNLASDRIFRDPALINRIPLDLRNKIDLIVANKLDELTLTHFKNDEAKILNTNILHESSSLVRERRQVDSTNDVYSQWGEYSPCSAKCGGGLKTRARVCLQGNCTLNSTLTESLECGNLPCVTGTYMLDSISPYSNLVVSGFKYAKFFQLYGVSMVGFITEENLYVMNWDQTSATFLTKQTIPVSGGVAFDLFITSQLSYLVVLEKSPNVFPGTFSKIYIFNPFTSEFDVTQPLTFDVWDPSALATFNVYGTPFLVVVNYQDRLSIDNGHEKEVVICDGVTKVITCPPGFTITVASATYGRTNQQSCASDLSFMLMDTYYSYCVVAGINYIVGKICNNQESCSLTATPSQLAPDDPCIQIKKYLTVLYTCNRISYITKPTFYKWDGVGLSLTPGENLFTAGALDIEAFTIHNIQYIAVANFINDQNINHLDSEVYIYNLFTSRFQSFQKLRTDGAVDWEFFSIGEGVSTEFFLAVANFVKVLPNGQKKYDIDSVIYKWSWNLFVPFQCVKTYGAKKWTAIKGKNGEFVLSIANLYGNITFYNYDGWRFYPSRVQPEGRIFQNVEAVYESTSDQTIFLVKNNVQENLTVSNIYQTTFMQTFPKYDLLENTIQAVQKMNQSLYYEFLPQVEAFNASFNLAKDTFIHIDRDINLTGSKTFSNMTFISGVLFDTVTVDSIVLSPMNKLILDMQVDLKNLFDIQSENITTLNTLLNKVVTKSTDQTIVGQKSFSTVTVSKLAVENDININGLINNIDLSEKNSQLLFVDMNATLLNDILFANNVIINSNINSKFINNISTSDLITIDRSDEIHGEKTFLVDIEFSSDENADLLVEGLINGINLTNALTIQSNQTITSSYVIDGITTFYADINVQGNVNNIDLSNVAADTLFINKVDQLITSPKTFDAIKINGDLIMNNGAEINGVDISELWKFSQSVKNFENLETVVFNDNVSFSNVYLYGKLNGRNLSDILYTYLPSTVSGKISFLENVYLQKNIVVDGKVNGIDISSNVLKTNGVQTISGKKEFQSGILVLGDLISNGLVDNINISEAFENTMLNGVEQSVKGYMEFDTLSATSIQLNQCEYDCLLLNILQNISSNAVRQSSSPQIIKGSVIFATDLNISRNATVKGYINGVHLPDDLLIQGKDQIVSGLSHFLSNVTVAGNATVKTINFVNISDLFKNALRKSGEQNVTGIKTFIDTISFSSIVDNTGTIDGVYTNNLVLSEVDQIVNGSKTFTAETSIDTLSVGSIIVDGFIDGVNLTILHSDLVNLSASQIIKGTKIFESHVSFNGNFTIDGLIDGVNLTDLAANAMRISGNQVVTGVKTFNMEVNVNNIMTVSGLVDNVNLENFVHEAVYINDNMTLGEELILKNISLMGNLILNGLYNDCNLTELFRDTLMSTGDQVVTGNITIEQLISRNMSGEVNDLDFKNEVVFLDEQTNITGSKIFLNTVLFNSLNVSSTINGVIIRDFANNILYLNQDANITGQLKFTESVNIYGDLNIQGLLNGNNIFELYRTTLKKNSDQNVSVKTHFNNAIFLNNVYADILLDNIDIVSLNENAVYKCLGPNKVVENSINFTTIKSQESVVCKNLNLQGNLNGININQLNDEIVTLFGNHTITGSIEFIGDVNAVNVTTRTVNGFLVPEDFVFLNHNQTINGYKKIADDVLVYGDFNIEKFKSINSIDFSEFAQSIVTLDGNQTINSEVEFEENIIITSNLNTLAINSVEINSINLMVQNQDQVVSGKKVFTNISVEKEIISKNLNNGLNFSLMNEEIILSGRKNQIIGSKTLYGNVTIQGNLVTNLVNGINITNLFSGYNKIALLEVSLNMFNKSVISQQTMTSELVSSVKNVHKNLDYFTELDQILLAYMSVSIAFFVENGDVYLVAGALNDVDQKTCINSSVFIMSKDTKKFFKKYEILTNAITDIYIVNSNEGSLMFTSSNKPDECLQTSYFNRFYTLTSKNAKLENAFGMFPSTNFDISISNGSFTMLSTSSYNTSTMSPCVGQQFFVNENTTISIPSCNAVKSIILSSNTIYTVAVLSESLYGGSLAIYDIFEDSSFILRQNISTDYAEDVIQFTTSEGDYIAIANSYDSSSSAIEMSYTVPVTVLKLSSNGLYAFYQNIYVAGAMKLRYFESGVYSYLAVASFNQKIVILKHNGFAKWNVEFTIPVQGYNSIKDMVFWNVGEELFAAFLANNLWDSAYPSVIKIVQAIHSSDVDGSMVI</sequence>
<dbReference type="SUPFAM" id="SSF82895">
    <property type="entry name" value="TSP-1 type 1 repeat"/>
    <property type="match status" value="1"/>
</dbReference>
<keyword evidence="2" id="KW-0677">Repeat</keyword>
<dbReference type="Pfam" id="PF03736">
    <property type="entry name" value="EPTP"/>
    <property type="match status" value="1"/>
</dbReference>
<dbReference type="CDD" id="cd22823">
    <property type="entry name" value="Gal_Rha_Lectin"/>
    <property type="match status" value="1"/>
</dbReference>
<dbReference type="InterPro" id="IPR043159">
    <property type="entry name" value="Lectin_gal-bd_sf"/>
</dbReference>
<dbReference type="Proteomes" id="UP001652625">
    <property type="component" value="Chromosome 12"/>
</dbReference>
<feature type="signal peptide" evidence="3">
    <location>
        <begin position="1"/>
        <end position="19"/>
    </location>
</feature>
<dbReference type="Pfam" id="PF02140">
    <property type="entry name" value="SUEL_Lectin"/>
    <property type="match status" value="1"/>
</dbReference>
<protein>
    <submittedName>
        <fullName evidence="6">Uncharacterized protein LOC101236068</fullName>
    </submittedName>
</protein>
<dbReference type="PROSITE" id="PS50228">
    <property type="entry name" value="SUEL_LECTIN"/>
    <property type="match status" value="1"/>
</dbReference>
<keyword evidence="1 3" id="KW-0732">Signal</keyword>
<evidence type="ECO:0000256" key="1">
    <source>
        <dbReference type="ARBA" id="ARBA00022729"/>
    </source>
</evidence>
<dbReference type="InterPro" id="IPR005492">
    <property type="entry name" value="EPTP"/>
</dbReference>
<feature type="domain" description="SUEL-type lectin" evidence="4">
    <location>
        <begin position="290"/>
        <end position="385"/>
    </location>
</feature>
<dbReference type="InterPro" id="IPR009039">
    <property type="entry name" value="EAR"/>
</dbReference>
<gene>
    <name evidence="6" type="primary">LOC101236068</name>
</gene>
<dbReference type="RefSeq" id="XP_065670663.1">
    <property type="nucleotide sequence ID" value="XM_065814591.1"/>
</dbReference>
<proteinExistence type="predicted"/>
<evidence type="ECO:0000259" key="4">
    <source>
        <dbReference type="PROSITE" id="PS50228"/>
    </source>
</evidence>
<accession>A0ABM4D8L8</accession>
<dbReference type="InterPro" id="IPR000922">
    <property type="entry name" value="Lectin_gal-bd_dom"/>
</dbReference>
<dbReference type="Gene3D" id="2.20.100.10">
    <property type="entry name" value="Thrombospondin type-1 (TSP1) repeat"/>
    <property type="match status" value="1"/>
</dbReference>
<dbReference type="PROSITE" id="PS50912">
    <property type="entry name" value="EAR"/>
    <property type="match status" value="3"/>
</dbReference>